<keyword evidence="2" id="KW-1185">Reference proteome</keyword>
<evidence type="ECO:0000313" key="1">
    <source>
        <dbReference type="EMBL" id="KAI0038740.1"/>
    </source>
</evidence>
<gene>
    <name evidence="1" type="ORF">FA95DRAFT_1613140</name>
</gene>
<proteinExistence type="predicted"/>
<dbReference type="Proteomes" id="UP000814033">
    <property type="component" value="Unassembled WGS sequence"/>
</dbReference>
<name>A0ACB8R3U0_9AGAM</name>
<sequence length="86" mass="7958">MSSSISSVGTTSITFRSPPVPTGTPGTAGASGTAKTSGTGVPLPSVSSSSPSGAVASYMPSGGVALAAGLSLLTTLVAGRAIFGSA</sequence>
<organism evidence="1 2">
    <name type="scientific">Auriscalpium vulgare</name>
    <dbReference type="NCBI Taxonomy" id="40419"/>
    <lineage>
        <taxon>Eukaryota</taxon>
        <taxon>Fungi</taxon>
        <taxon>Dikarya</taxon>
        <taxon>Basidiomycota</taxon>
        <taxon>Agaricomycotina</taxon>
        <taxon>Agaricomycetes</taxon>
        <taxon>Russulales</taxon>
        <taxon>Auriscalpiaceae</taxon>
        <taxon>Auriscalpium</taxon>
    </lineage>
</organism>
<accession>A0ACB8R3U0</accession>
<reference evidence="1" key="1">
    <citation type="submission" date="2021-02" db="EMBL/GenBank/DDBJ databases">
        <authorList>
            <consortium name="DOE Joint Genome Institute"/>
            <person name="Ahrendt S."/>
            <person name="Looney B.P."/>
            <person name="Miyauchi S."/>
            <person name="Morin E."/>
            <person name="Drula E."/>
            <person name="Courty P.E."/>
            <person name="Chicoki N."/>
            <person name="Fauchery L."/>
            <person name="Kohler A."/>
            <person name="Kuo A."/>
            <person name="Labutti K."/>
            <person name="Pangilinan J."/>
            <person name="Lipzen A."/>
            <person name="Riley R."/>
            <person name="Andreopoulos W."/>
            <person name="He G."/>
            <person name="Johnson J."/>
            <person name="Barry K.W."/>
            <person name="Grigoriev I.V."/>
            <person name="Nagy L."/>
            <person name="Hibbett D."/>
            <person name="Henrissat B."/>
            <person name="Matheny P.B."/>
            <person name="Labbe J."/>
            <person name="Martin F."/>
        </authorList>
    </citation>
    <scope>NUCLEOTIDE SEQUENCE</scope>
    <source>
        <strain evidence="1">FP105234-sp</strain>
    </source>
</reference>
<dbReference type="EMBL" id="MU276423">
    <property type="protein sequence ID" value="KAI0038740.1"/>
    <property type="molecule type" value="Genomic_DNA"/>
</dbReference>
<reference evidence="1" key="2">
    <citation type="journal article" date="2022" name="New Phytol.">
        <title>Evolutionary transition to the ectomycorrhizal habit in the genomes of a hyperdiverse lineage of mushroom-forming fungi.</title>
        <authorList>
            <person name="Looney B."/>
            <person name="Miyauchi S."/>
            <person name="Morin E."/>
            <person name="Drula E."/>
            <person name="Courty P.E."/>
            <person name="Kohler A."/>
            <person name="Kuo A."/>
            <person name="LaButti K."/>
            <person name="Pangilinan J."/>
            <person name="Lipzen A."/>
            <person name="Riley R."/>
            <person name="Andreopoulos W."/>
            <person name="He G."/>
            <person name="Johnson J."/>
            <person name="Nolan M."/>
            <person name="Tritt A."/>
            <person name="Barry K.W."/>
            <person name="Grigoriev I.V."/>
            <person name="Nagy L.G."/>
            <person name="Hibbett D."/>
            <person name="Henrissat B."/>
            <person name="Matheny P.B."/>
            <person name="Labbe J."/>
            <person name="Martin F.M."/>
        </authorList>
    </citation>
    <scope>NUCLEOTIDE SEQUENCE</scope>
    <source>
        <strain evidence="1">FP105234-sp</strain>
    </source>
</reference>
<protein>
    <submittedName>
        <fullName evidence="1">Uncharacterized protein</fullName>
    </submittedName>
</protein>
<evidence type="ECO:0000313" key="2">
    <source>
        <dbReference type="Proteomes" id="UP000814033"/>
    </source>
</evidence>
<comment type="caution">
    <text evidence="1">The sequence shown here is derived from an EMBL/GenBank/DDBJ whole genome shotgun (WGS) entry which is preliminary data.</text>
</comment>